<reference evidence="2 3" key="1">
    <citation type="submission" date="2020-02" db="EMBL/GenBank/DDBJ databases">
        <title>Genome assembly of a novel Clostridium senegalense strain.</title>
        <authorList>
            <person name="Gupta T.B."/>
            <person name="Jauregui R."/>
            <person name="Maclean P."/>
            <person name="Nawarathana A."/>
            <person name="Brightwell G."/>
        </authorList>
    </citation>
    <scope>NUCLEOTIDE SEQUENCE [LARGE SCALE GENOMIC DNA]</scope>
    <source>
        <strain evidence="2 3">AGRFS4</strain>
    </source>
</reference>
<dbReference type="Proteomes" id="UP000481872">
    <property type="component" value="Unassembled WGS sequence"/>
</dbReference>
<organism evidence="2 3">
    <name type="scientific">Clostridium senegalense</name>
    <dbReference type="NCBI Taxonomy" id="1465809"/>
    <lineage>
        <taxon>Bacteria</taxon>
        <taxon>Bacillati</taxon>
        <taxon>Bacillota</taxon>
        <taxon>Clostridia</taxon>
        <taxon>Eubacteriales</taxon>
        <taxon>Clostridiaceae</taxon>
        <taxon>Clostridium</taxon>
    </lineage>
</organism>
<gene>
    <name evidence="2" type="ORF">G3M99_02350</name>
</gene>
<feature type="transmembrane region" description="Helical" evidence="1">
    <location>
        <begin position="72"/>
        <end position="93"/>
    </location>
</feature>
<keyword evidence="1" id="KW-0812">Transmembrane</keyword>
<dbReference type="AlphaFoldDB" id="A0A6M0H0P7"/>
<accession>A0A6M0H0P7</accession>
<name>A0A6M0H0P7_9CLOT</name>
<evidence type="ECO:0000256" key="1">
    <source>
        <dbReference type="SAM" id="Phobius"/>
    </source>
</evidence>
<sequence>MDKLQLVHFQLHVLLSTMFVAIYIICMVMDKDELEQEAQSYALKGSNISIIVLIMAYIYYKATVGSINLNLHVVMIFINILCVLYLILYFLYMKGMRIQLKVKNIKILNGICYLSTAASIIFIITGFLKVKIFTNESSLIRLDTLLMMINFITISLIIGLYPKKKLNREEHKEMEKVANKFSKIFFIIYGLFFIGLILYIISKKF</sequence>
<feature type="transmembrane region" description="Helical" evidence="1">
    <location>
        <begin position="181"/>
        <end position="201"/>
    </location>
</feature>
<comment type="caution">
    <text evidence="2">The sequence shown here is derived from an EMBL/GenBank/DDBJ whole genome shotgun (WGS) entry which is preliminary data.</text>
</comment>
<proteinExistence type="predicted"/>
<feature type="transmembrane region" description="Helical" evidence="1">
    <location>
        <begin position="41"/>
        <end position="60"/>
    </location>
</feature>
<protein>
    <submittedName>
        <fullName evidence="2">Uncharacterized protein</fullName>
    </submittedName>
</protein>
<keyword evidence="3" id="KW-1185">Reference proteome</keyword>
<feature type="transmembrane region" description="Helical" evidence="1">
    <location>
        <begin position="105"/>
        <end position="128"/>
    </location>
</feature>
<evidence type="ECO:0000313" key="2">
    <source>
        <dbReference type="EMBL" id="NEU03714.1"/>
    </source>
</evidence>
<evidence type="ECO:0000313" key="3">
    <source>
        <dbReference type="Proteomes" id="UP000481872"/>
    </source>
</evidence>
<dbReference type="RefSeq" id="WP_199869036.1">
    <property type="nucleotide sequence ID" value="NZ_JAAGPU010000002.1"/>
</dbReference>
<keyword evidence="1" id="KW-0472">Membrane</keyword>
<keyword evidence="1" id="KW-1133">Transmembrane helix</keyword>
<feature type="transmembrane region" description="Helical" evidence="1">
    <location>
        <begin position="6"/>
        <end position="29"/>
    </location>
</feature>
<dbReference type="EMBL" id="JAAGPU010000002">
    <property type="protein sequence ID" value="NEU03714.1"/>
    <property type="molecule type" value="Genomic_DNA"/>
</dbReference>
<feature type="transmembrane region" description="Helical" evidence="1">
    <location>
        <begin position="140"/>
        <end position="161"/>
    </location>
</feature>